<dbReference type="OrthoDB" id="10561774at2759"/>
<proteinExistence type="predicted"/>
<evidence type="ECO:0000256" key="1">
    <source>
        <dbReference type="SAM" id="MobiDB-lite"/>
    </source>
</evidence>
<protein>
    <submittedName>
        <fullName evidence="2">Uncharacterized protein</fullName>
    </submittedName>
</protein>
<evidence type="ECO:0000313" key="2">
    <source>
        <dbReference type="EMBL" id="EFP85452.2"/>
    </source>
</evidence>
<reference key="1">
    <citation type="submission" date="2007-01" db="EMBL/GenBank/DDBJ databases">
        <title>The Genome Sequence of Puccinia graminis f. sp. tritici Strain CRL 75-36-700-3.</title>
        <authorList>
            <consortium name="The Broad Institute Genome Sequencing Platform"/>
            <person name="Birren B."/>
            <person name="Lander E."/>
            <person name="Galagan J."/>
            <person name="Nusbaum C."/>
            <person name="Devon K."/>
            <person name="Cuomo C."/>
            <person name="Jaffe D."/>
            <person name="Butler J."/>
            <person name="Alvarez P."/>
            <person name="Gnerre S."/>
            <person name="Grabherr M."/>
            <person name="Mauceli E."/>
            <person name="Brockman W."/>
            <person name="Young S."/>
            <person name="LaButti K."/>
            <person name="Sykes S."/>
            <person name="DeCaprio D."/>
            <person name="Crawford M."/>
            <person name="Koehrsen M."/>
            <person name="Engels R."/>
            <person name="Montgomery P."/>
            <person name="Pearson M."/>
            <person name="Howarth C."/>
            <person name="Larson L."/>
            <person name="White J."/>
            <person name="Zeng Q."/>
            <person name="Kodira C."/>
            <person name="Yandava C."/>
            <person name="Alvarado L."/>
            <person name="O'Leary S."/>
            <person name="Szabo L."/>
            <person name="Dean R."/>
            <person name="Schein J."/>
        </authorList>
    </citation>
    <scope>NUCLEOTIDE SEQUENCE</scope>
    <source>
        <strain>CRL 75-36-700-3</strain>
    </source>
</reference>
<feature type="region of interest" description="Disordered" evidence="1">
    <location>
        <begin position="1"/>
        <end position="20"/>
    </location>
</feature>
<accession>E3KMC7</accession>
<dbReference type="HOGENOM" id="CLU_1027245_0_0_1"/>
<dbReference type="InParanoid" id="E3KMC7"/>
<gene>
    <name evidence="2" type="ORF">PGTG_11808</name>
</gene>
<dbReference type="EMBL" id="DS178295">
    <property type="protein sequence ID" value="EFP85452.2"/>
    <property type="molecule type" value="Genomic_DNA"/>
</dbReference>
<evidence type="ECO:0000313" key="3">
    <source>
        <dbReference type="Proteomes" id="UP000008783"/>
    </source>
</evidence>
<organism evidence="2 3">
    <name type="scientific">Puccinia graminis f. sp. tritici (strain CRL 75-36-700-3 / race SCCL)</name>
    <name type="common">Black stem rust fungus</name>
    <dbReference type="NCBI Taxonomy" id="418459"/>
    <lineage>
        <taxon>Eukaryota</taxon>
        <taxon>Fungi</taxon>
        <taxon>Dikarya</taxon>
        <taxon>Basidiomycota</taxon>
        <taxon>Pucciniomycotina</taxon>
        <taxon>Pucciniomycetes</taxon>
        <taxon>Pucciniales</taxon>
        <taxon>Pucciniaceae</taxon>
        <taxon>Puccinia</taxon>
    </lineage>
</organism>
<dbReference type="AlphaFoldDB" id="E3KMC7"/>
<sequence length="271" mass="31334">MQDGGVKSSPRHQPDPLSVFRDERTTDAKYRWIRMALKISRLSQDHKEDSVHHTVYTTHSSYNVRQPPVGHFRLGSIWGAQIWPRRTRRPYMLCNESANIWKKHAARRLQCMLLEVESSSSSPRFPSLCIWSCKRVWAQTKAPLGRAPPGVWFVPRGLDHLNSEGGGTWHIAKPHWADFKPWAHRIIDSSTKTQLGQHTTTTTSFTEAGFQSKEKHEWLKCKAPVYQSQSMSKIRFLGLKILMFSSKYILNQAMLRVRPARQGDQQKRSCE</sequence>
<name>E3KMC7_PUCGT</name>
<dbReference type="RefSeq" id="XP_003329871.2">
    <property type="nucleotide sequence ID" value="XM_003329823.2"/>
</dbReference>
<dbReference type="GeneID" id="10544003"/>
<dbReference type="KEGG" id="pgr:PGTG_11808"/>
<keyword evidence="3" id="KW-1185">Reference proteome</keyword>
<reference evidence="3" key="2">
    <citation type="journal article" date="2011" name="Proc. Natl. Acad. Sci. U.S.A.">
        <title>Obligate biotrophy features unraveled by the genomic analysis of rust fungi.</title>
        <authorList>
            <person name="Duplessis S."/>
            <person name="Cuomo C.A."/>
            <person name="Lin Y.-C."/>
            <person name="Aerts A."/>
            <person name="Tisserant E."/>
            <person name="Veneault-Fourrey C."/>
            <person name="Joly D.L."/>
            <person name="Hacquard S."/>
            <person name="Amselem J."/>
            <person name="Cantarel B.L."/>
            <person name="Chiu R."/>
            <person name="Coutinho P.M."/>
            <person name="Feau N."/>
            <person name="Field M."/>
            <person name="Frey P."/>
            <person name="Gelhaye E."/>
            <person name="Goldberg J."/>
            <person name="Grabherr M.G."/>
            <person name="Kodira C.D."/>
            <person name="Kohler A."/>
            <person name="Kuees U."/>
            <person name="Lindquist E.A."/>
            <person name="Lucas S.M."/>
            <person name="Mago R."/>
            <person name="Mauceli E."/>
            <person name="Morin E."/>
            <person name="Murat C."/>
            <person name="Pangilinan J.L."/>
            <person name="Park R."/>
            <person name="Pearson M."/>
            <person name="Quesneville H."/>
            <person name="Rouhier N."/>
            <person name="Sakthikumar S."/>
            <person name="Salamov A.A."/>
            <person name="Schmutz J."/>
            <person name="Selles B."/>
            <person name="Shapiro H."/>
            <person name="Tanguay P."/>
            <person name="Tuskan G.A."/>
            <person name="Henrissat B."/>
            <person name="Van de Peer Y."/>
            <person name="Rouze P."/>
            <person name="Ellis J.G."/>
            <person name="Dodds P.N."/>
            <person name="Schein J.E."/>
            <person name="Zhong S."/>
            <person name="Hamelin R.C."/>
            <person name="Grigoriev I.V."/>
            <person name="Szabo L.J."/>
            <person name="Martin F."/>
        </authorList>
    </citation>
    <scope>NUCLEOTIDE SEQUENCE [LARGE SCALE GENOMIC DNA]</scope>
    <source>
        <strain evidence="3">CRL 75-36-700-3 / race SCCL</strain>
    </source>
</reference>
<dbReference type="VEuPathDB" id="FungiDB:PGTG_11808"/>
<dbReference type="Proteomes" id="UP000008783">
    <property type="component" value="Unassembled WGS sequence"/>
</dbReference>